<dbReference type="InterPro" id="IPR012373">
    <property type="entry name" value="Ferrdict_sens_TM"/>
</dbReference>
<name>A0AAW6FGC5_9BACT</name>
<feature type="domain" description="FecR protein" evidence="2">
    <location>
        <begin position="177"/>
        <end position="268"/>
    </location>
</feature>
<organism evidence="4 5">
    <name type="scientific">Odoribacter splanchnicus</name>
    <dbReference type="NCBI Taxonomy" id="28118"/>
    <lineage>
        <taxon>Bacteria</taxon>
        <taxon>Pseudomonadati</taxon>
        <taxon>Bacteroidota</taxon>
        <taxon>Bacteroidia</taxon>
        <taxon>Bacteroidales</taxon>
        <taxon>Odoribacteraceae</taxon>
        <taxon>Odoribacter</taxon>
    </lineage>
</organism>
<proteinExistence type="predicted"/>
<dbReference type="Gene3D" id="2.60.120.1440">
    <property type="match status" value="1"/>
</dbReference>
<gene>
    <name evidence="4" type="ORF">PN645_04815</name>
</gene>
<dbReference type="Pfam" id="PF16344">
    <property type="entry name" value="FecR_C"/>
    <property type="match status" value="1"/>
</dbReference>
<reference evidence="4" key="1">
    <citation type="submission" date="2023-01" db="EMBL/GenBank/DDBJ databases">
        <title>Human gut microbiome strain richness.</title>
        <authorList>
            <person name="Chen-Liaw A."/>
        </authorList>
    </citation>
    <scope>NUCLEOTIDE SEQUENCE</scope>
    <source>
        <strain evidence="4">RTP21484st1_B7_RTP21484_190118</strain>
    </source>
</reference>
<evidence type="ECO:0000313" key="5">
    <source>
        <dbReference type="Proteomes" id="UP001212263"/>
    </source>
</evidence>
<dbReference type="InterPro" id="IPR032508">
    <property type="entry name" value="FecR_C"/>
</dbReference>
<dbReference type="RefSeq" id="WP_272054126.1">
    <property type="nucleotide sequence ID" value="NZ_JAQMRB010000005.1"/>
</dbReference>
<protein>
    <submittedName>
        <fullName evidence="4">DUF4974 domain-containing protein</fullName>
    </submittedName>
</protein>
<feature type="transmembrane region" description="Helical" evidence="1">
    <location>
        <begin position="81"/>
        <end position="103"/>
    </location>
</feature>
<feature type="domain" description="Protein FecR C-terminal" evidence="3">
    <location>
        <begin position="309"/>
        <end position="376"/>
    </location>
</feature>
<dbReference type="Pfam" id="PF04773">
    <property type="entry name" value="FecR"/>
    <property type="match status" value="1"/>
</dbReference>
<dbReference type="EMBL" id="JAQMRD010000004">
    <property type="protein sequence ID" value="MDB9222329.1"/>
    <property type="molecule type" value="Genomic_DNA"/>
</dbReference>
<sequence>MERIQEITYWLTAWLDDSVQTEKDPAFLAFLQQDTNREDFENMLKKYRKARKIVFCHRICKETAWEKTMQKVRRQKHLVKLYRLIVSATAAAVLVIGLLVFFIPRADRRTESDLLVSGAALQRAFIQTEDGQEYLLSDTAEKIVSAYSGVDIVVDSDKNVRYVVKDSVRMAHCTNTLVVPRGGFYSIVLSDGTKIRLNAESRLIYPVAFTGQERVVQLTGEAYFEVAADIDHPFRVICGTREVVVTGTKFNISTYTGELCATLAEGTVSVANGREQQCLQPGQQAVVSDEEICVRQVETSLYTAWVEGKFVFDNARLEDIVKTLTRWYDVEFDFKEPSLKELTFTLSAPCDENLLFVVKLLEGVSVARFQTEGKKIGISAVY</sequence>
<keyword evidence="1" id="KW-0812">Transmembrane</keyword>
<dbReference type="InterPro" id="IPR006860">
    <property type="entry name" value="FecR"/>
</dbReference>
<comment type="caution">
    <text evidence="4">The sequence shown here is derived from an EMBL/GenBank/DDBJ whole genome shotgun (WGS) entry which is preliminary data.</text>
</comment>
<accession>A0AAW6FGC5</accession>
<dbReference type="PANTHER" id="PTHR30273">
    <property type="entry name" value="PERIPLASMIC SIGNAL SENSOR AND SIGMA FACTOR ACTIVATOR FECR-RELATED"/>
    <property type="match status" value="1"/>
</dbReference>
<dbReference type="Proteomes" id="UP001212263">
    <property type="component" value="Unassembled WGS sequence"/>
</dbReference>
<evidence type="ECO:0000259" key="2">
    <source>
        <dbReference type="Pfam" id="PF04773"/>
    </source>
</evidence>
<evidence type="ECO:0000256" key="1">
    <source>
        <dbReference type="SAM" id="Phobius"/>
    </source>
</evidence>
<dbReference type="Gene3D" id="3.55.50.30">
    <property type="match status" value="1"/>
</dbReference>
<dbReference type="GO" id="GO:0016989">
    <property type="term" value="F:sigma factor antagonist activity"/>
    <property type="evidence" value="ECO:0007669"/>
    <property type="project" value="TreeGrafter"/>
</dbReference>
<evidence type="ECO:0000259" key="3">
    <source>
        <dbReference type="Pfam" id="PF16344"/>
    </source>
</evidence>
<dbReference type="PANTHER" id="PTHR30273:SF2">
    <property type="entry name" value="PROTEIN FECR"/>
    <property type="match status" value="1"/>
</dbReference>
<keyword evidence="1" id="KW-0472">Membrane</keyword>
<keyword evidence="1" id="KW-1133">Transmembrane helix</keyword>
<dbReference type="PIRSF" id="PIRSF018266">
    <property type="entry name" value="FecR"/>
    <property type="match status" value="1"/>
</dbReference>
<dbReference type="AlphaFoldDB" id="A0AAW6FGC5"/>
<evidence type="ECO:0000313" key="4">
    <source>
        <dbReference type="EMBL" id="MDB9222329.1"/>
    </source>
</evidence>